<dbReference type="AlphaFoldDB" id="A0A139HFW4"/>
<name>A0A139HFW4_9PEZI</name>
<dbReference type="InterPro" id="IPR011990">
    <property type="entry name" value="TPR-like_helical_dom_sf"/>
</dbReference>
<dbReference type="PANTHER" id="PTHR47939:SF5">
    <property type="entry name" value="PENTACOTRIPEPTIDE-REPEAT REGION OF PRORP DOMAIN-CONTAINING PROTEIN"/>
    <property type="match status" value="1"/>
</dbReference>
<dbReference type="Pfam" id="PF01535">
    <property type="entry name" value="PPR"/>
    <property type="match status" value="2"/>
</dbReference>
<gene>
    <name evidence="1" type="ORF">AC578_2705</name>
</gene>
<comment type="caution">
    <text evidence="1">The sequence shown here is derived from an EMBL/GenBank/DDBJ whole genome shotgun (WGS) entry which is preliminary data.</text>
</comment>
<accession>A0A139HFW4</accession>
<keyword evidence="2" id="KW-1185">Reference proteome</keyword>
<proteinExistence type="predicted"/>
<dbReference type="PANTHER" id="PTHR47939">
    <property type="entry name" value="MEMBRANE-ASSOCIATED SALT-INDUCIBLE PROTEIN-LIKE"/>
    <property type="match status" value="1"/>
</dbReference>
<dbReference type="InterPro" id="IPR002885">
    <property type="entry name" value="PPR_rpt"/>
</dbReference>
<reference evidence="1 2" key="1">
    <citation type="submission" date="2015-07" db="EMBL/GenBank/DDBJ databases">
        <title>Comparative genomics of the Sigatoka disease complex on banana suggests a link between parallel evolutionary changes in Pseudocercospora fijiensis and Pseudocercospora eumusae and increased virulence on the banana host.</title>
        <authorList>
            <person name="Chang T.-C."/>
            <person name="Salvucci A."/>
            <person name="Crous P.W."/>
            <person name="Stergiopoulos I."/>
        </authorList>
    </citation>
    <scope>NUCLEOTIDE SEQUENCE [LARGE SCALE GENOMIC DNA]</scope>
    <source>
        <strain evidence="1 2">CBS 114824</strain>
    </source>
</reference>
<dbReference type="STRING" id="321146.A0A139HFW4"/>
<dbReference type="OrthoDB" id="185373at2759"/>
<dbReference type="Gene3D" id="1.25.40.10">
    <property type="entry name" value="Tetratricopeptide repeat domain"/>
    <property type="match status" value="2"/>
</dbReference>
<protein>
    <recommendedName>
        <fullName evidence="3">Pentacotripeptide-repeat region of PRORP domain-containing protein</fullName>
    </recommendedName>
</protein>
<organism evidence="1 2">
    <name type="scientific">Pseudocercospora eumusae</name>
    <dbReference type="NCBI Taxonomy" id="321146"/>
    <lineage>
        <taxon>Eukaryota</taxon>
        <taxon>Fungi</taxon>
        <taxon>Dikarya</taxon>
        <taxon>Ascomycota</taxon>
        <taxon>Pezizomycotina</taxon>
        <taxon>Dothideomycetes</taxon>
        <taxon>Dothideomycetidae</taxon>
        <taxon>Mycosphaerellales</taxon>
        <taxon>Mycosphaerellaceae</taxon>
        <taxon>Pseudocercospora</taxon>
    </lineage>
</organism>
<evidence type="ECO:0000313" key="2">
    <source>
        <dbReference type="Proteomes" id="UP000070133"/>
    </source>
</evidence>
<dbReference type="Proteomes" id="UP000070133">
    <property type="component" value="Unassembled WGS sequence"/>
</dbReference>
<evidence type="ECO:0008006" key="3">
    <source>
        <dbReference type="Google" id="ProtNLM"/>
    </source>
</evidence>
<sequence>MPSHLTRHIFRRILANEPILHSDCLKRQLHGTTGPSIQNPLRPLRHNAARNIVRQQHRSFLNLSMFGAKKSSAKEADIDPGIEDMMQLAQLQRMRARLPPPEDIQEALRLFIKHKEKKKQAMSDTQAELALRALRFLSESSSNALDSAPAAYKYLTTLETYCVAQVLSWSMTSPSLAHLEFLKYVIAITPEQSKAVYLSLNYNYVGMLVHLGRTIEARQITIDLEGHHFGLEVEGPVASDDGRRDRAITTGSSNSSIQGMWIQVLHGFVLEDDEPRALETLCMLRERAWFNQQDFRIASAMLHLSMNRNRLADIRSWFAELWRSCQSRGLDQKTAKAMGRDLHRVLQWCLEHSEFEFGHQAVRQATTGIPPKSVWDAILVWAAGTGKGADEIGRMFGVMEKTNEEISDPEQWRLPDVVTINKLVEYATSKSDPYLAERFIALGQSKGIEPDAHTYQLQMEYRLKINDVDGALIAYKNLQSMDTSSDKDLPTVNRLIVALCKGRRHDFNTIMNVAMDLSDRRARFEPETVSTLALLHLNRDEIHDVVDLLNTHAYHYSAADRGQIRDAVLAFCLDPSTPTSRSWDAYSVIYKIFEETPREPRTDMMKNFFSRGRPDMAVHVFQEMRKHSRIDTMPTVDTYVAAFLGSAKLRDLESLEVIHNQLKLDFNIDVNTYLTNALIIAYTACGQPRKAINFWNDIVSSKEGPTFNSIHIALRACEKASFGDLKAKELWERLRKMNVDLDQSMWASYAAALAGNGDNELAFKTVEEAEANKELEVDAFLLGSLHDGGQNDSKQAEIEAWAKDRYPAVWEELERFGYDVDAESNRKRFRIDRTVTP</sequence>
<dbReference type="InterPro" id="IPR050667">
    <property type="entry name" value="PPR-containing_protein"/>
</dbReference>
<dbReference type="EMBL" id="LFZN01000057">
    <property type="protein sequence ID" value="KXT01323.1"/>
    <property type="molecule type" value="Genomic_DNA"/>
</dbReference>
<evidence type="ECO:0000313" key="1">
    <source>
        <dbReference type="EMBL" id="KXT01323.1"/>
    </source>
</evidence>